<name>A0A2W5N7U7_9BACT</name>
<evidence type="ECO:0000313" key="1">
    <source>
        <dbReference type="EMBL" id="PZQ46815.1"/>
    </source>
</evidence>
<evidence type="ECO:0000313" key="2">
    <source>
        <dbReference type="Proteomes" id="UP000249417"/>
    </source>
</evidence>
<protein>
    <submittedName>
        <fullName evidence="1">Uncharacterized protein</fullName>
    </submittedName>
</protein>
<dbReference type="Proteomes" id="UP000249417">
    <property type="component" value="Unassembled WGS sequence"/>
</dbReference>
<dbReference type="Gene3D" id="1.25.40.10">
    <property type="entry name" value="Tetratricopeptide repeat domain"/>
    <property type="match status" value="1"/>
</dbReference>
<gene>
    <name evidence="1" type="ORF">DI551_04505</name>
</gene>
<reference evidence="1 2" key="1">
    <citation type="submission" date="2017-08" db="EMBL/GenBank/DDBJ databases">
        <title>Infants hospitalized years apart are colonized by the same room-sourced microbial strains.</title>
        <authorList>
            <person name="Brooks B."/>
            <person name="Olm M.R."/>
            <person name="Firek B.A."/>
            <person name="Baker R."/>
            <person name="Thomas B.C."/>
            <person name="Morowitz M.J."/>
            <person name="Banfield J.F."/>
        </authorList>
    </citation>
    <scope>NUCLEOTIDE SEQUENCE [LARGE SCALE GENOMIC DNA]</scope>
    <source>
        <strain evidence="1">S2_005_002_R2_29</strain>
    </source>
</reference>
<sequence length="141" mass="14981">MTHASMDHTLRPERRAVRKLAFFAFALAAFSCAAGLGFCLMKSPQSLSEAYLAAAVQSLESGAVDQAVAQATNAVYMNPMSVDGWKILSKMLQQKGDVSGAAKALEIADRLQHNSASPAHSYALPAEFKLSFLAMGESDGL</sequence>
<dbReference type="EMBL" id="QFQB01000021">
    <property type="protein sequence ID" value="PZQ46815.1"/>
    <property type="molecule type" value="Genomic_DNA"/>
</dbReference>
<accession>A0A2W5N7U7</accession>
<dbReference type="AlphaFoldDB" id="A0A2W5N7U7"/>
<organism evidence="1 2">
    <name type="scientific">Micavibrio aeruginosavorus</name>
    <dbReference type="NCBI Taxonomy" id="349221"/>
    <lineage>
        <taxon>Bacteria</taxon>
        <taxon>Pseudomonadati</taxon>
        <taxon>Bdellovibrionota</taxon>
        <taxon>Bdellovibrionia</taxon>
        <taxon>Bdellovibrionales</taxon>
        <taxon>Pseudobdellovibrionaceae</taxon>
        <taxon>Micavibrio</taxon>
    </lineage>
</organism>
<dbReference type="SUPFAM" id="SSF48452">
    <property type="entry name" value="TPR-like"/>
    <property type="match status" value="1"/>
</dbReference>
<proteinExistence type="predicted"/>
<comment type="caution">
    <text evidence="1">The sequence shown here is derived from an EMBL/GenBank/DDBJ whole genome shotgun (WGS) entry which is preliminary data.</text>
</comment>
<dbReference type="InterPro" id="IPR011990">
    <property type="entry name" value="TPR-like_helical_dom_sf"/>
</dbReference>